<dbReference type="RefSeq" id="WP_103103441.1">
    <property type="nucleotide sequence ID" value="NZ_BDEC01000037.1"/>
</dbReference>
<evidence type="ECO:0000313" key="1">
    <source>
        <dbReference type="EMBL" id="GBD68190.1"/>
    </source>
</evidence>
<dbReference type="AlphaFoldDB" id="A0A2H6CT69"/>
<protein>
    <recommendedName>
        <fullName evidence="3">Acetyltransferase</fullName>
    </recommendedName>
</protein>
<proteinExistence type="predicted"/>
<evidence type="ECO:0000313" key="2">
    <source>
        <dbReference type="Proteomes" id="UP000236214"/>
    </source>
</evidence>
<comment type="caution">
    <text evidence="1">The sequence shown here is derived from an EMBL/GenBank/DDBJ whole genome shotgun (WGS) entry which is preliminary data.</text>
</comment>
<organism evidence="1 2">
    <name type="scientific">Tetragenococcus halophilus subsp. halophilus</name>
    <dbReference type="NCBI Taxonomy" id="1513897"/>
    <lineage>
        <taxon>Bacteria</taxon>
        <taxon>Bacillati</taxon>
        <taxon>Bacillota</taxon>
        <taxon>Bacilli</taxon>
        <taxon>Lactobacillales</taxon>
        <taxon>Enterococcaceae</taxon>
        <taxon>Tetragenococcus</taxon>
    </lineage>
</organism>
<dbReference type="Proteomes" id="UP000236214">
    <property type="component" value="Unassembled WGS sequence"/>
</dbReference>
<name>A0A2H6CT69_TETHA</name>
<accession>A0A2H6CT69</accession>
<reference evidence="1 2" key="1">
    <citation type="submission" date="2016-05" db="EMBL/GenBank/DDBJ databases">
        <title>Whole genome sequencing of Tetragenococcus halophilus subsp. halophilus NISL 7118.</title>
        <authorList>
            <person name="Shiwa Y."/>
            <person name="Nishimura I."/>
            <person name="Yoshikawa H."/>
            <person name="Koyama Y."/>
            <person name="Oguma T."/>
        </authorList>
    </citation>
    <scope>NUCLEOTIDE SEQUENCE [LARGE SCALE GENOMIC DNA]</scope>
    <source>
        <strain evidence="1 2">NISL 7118</strain>
    </source>
</reference>
<sequence>MYIRDYTFSDKKETIKMIKQTIQEVNKNDYSKAQLTAWSSIDEYSWKASLKDYSAVVMVNDWNNKIIGFADMDNKGYLDQFSCTSIFKIRP</sequence>
<gene>
    <name evidence="1" type="ORF">TEHN7118_0996</name>
</gene>
<keyword evidence="2" id="KW-1185">Reference proteome</keyword>
<dbReference type="Gene3D" id="3.40.630.30">
    <property type="match status" value="1"/>
</dbReference>
<evidence type="ECO:0008006" key="3">
    <source>
        <dbReference type="Google" id="ProtNLM"/>
    </source>
</evidence>
<dbReference type="EMBL" id="BDEC01000037">
    <property type="protein sequence ID" value="GBD68190.1"/>
    <property type="molecule type" value="Genomic_DNA"/>
</dbReference>
<dbReference type="InterPro" id="IPR016181">
    <property type="entry name" value="Acyl_CoA_acyltransferase"/>
</dbReference>
<dbReference type="SUPFAM" id="SSF55729">
    <property type="entry name" value="Acyl-CoA N-acyltransferases (Nat)"/>
    <property type="match status" value="1"/>
</dbReference>